<sequence>MTSARLVPSTDVAWTVVEFIALAFRRAKKRGIHMHPIAHLMLNTLFPMAYLYIAIMYADEMAKSRLRPRNYVAEIFVIIFVVALLILHSVLFVHSCFEVHQRRISKGAPKTMYYIPGQGAPFVANREPLGAERDAMPAAARSSASVSIL</sequence>
<dbReference type="AlphaFoldDB" id="A0A0G2HY12"/>
<gene>
    <name evidence="2" type="ORF">UCDDA912_g00472</name>
</gene>
<dbReference type="OrthoDB" id="5279542at2759"/>
<evidence type="ECO:0000313" key="2">
    <source>
        <dbReference type="EMBL" id="KKY39583.1"/>
    </source>
</evidence>
<name>A0A0G2HY12_9PEZI</name>
<proteinExistence type="predicted"/>
<comment type="caution">
    <text evidence="2">The sequence shown here is derived from an EMBL/GenBank/DDBJ whole genome shotgun (WGS) entry which is preliminary data.</text>
</comment>
<organism evidence="2 3">
    <name type="scientific">Diaporthe ampelina</name>
    <dbReference type="NCBI Taxonomy" id="1214573"/>
    <lineage>
        <taxon>Eukaryota</taxon>
        <taxon>Fungi</taxon>
        <taxon>Dikarya</taxon>
        <taxon>Ascomycota</taxon>
        <taxon>Pezizomycotina</taxon>
        <taxon>Sordariomycetes</taxon>
        <taxon>Sordariomycetidae</taxon>
        <taxon>Diaporthales</taxon>
        <taxon>Diaporthaceae</taxon>
        <taxon>Diaporthe</taxon>
    </lineage>
</organism>
<accession>A0A0G2HY12</accession>
<evidence type="ECO:0000313" key="3">
    <source>
        <dbReference type="Proteomes" id="UP000034680"/>
    </source>
</evidence>
<dbReference type="Proteomes" id="UP000034680">
    <property type="component" value="Unassembled WGS sequence"/>
</dbReference>
<keyword evidence="1" id="KW-1133">Transmembrane helix</keyword>
<keyword evidence="1" id="KW-0812">Transmembrane</keyword>
<dbReference type="EMBL" id="LCUC01000016">
    <property type="protein sequence ID" value="KKY39583.1"/>
    <property type="molecule type" value="Genomic_DNA"/>
</dbReference>
<reference evidence="2 3" key="2">
    <citation type="submission" date="2015-05" db="EMBL/GenBank/DDBJ databases">
        <authorList>
            <person name="Morales-Cruz A."/>
            <person name="Amrine K.C."/>
            <person name="Cantu D."/>
        </authorList>
    </citation>
    <scope>NUCLEOTIDE SEQUENCE [LARGE SCALE GENOMIC DNA]</scope>
    <source>
        <strain evidence="2">DA912</strain>
    </source>
</reference>
<protein>
    <submittedName>
        <fullName evidence="2">Uncharacterized protein</fullName>
    </submittedName>
</protein>
<feature type="transmembrane region" description="Helical" evidence="1">
    <location>
        <begin position="36"/>
        <end position="55"/>
    </location>
</feature>
<dbReference type="STRING" id="1214573.A0A0G2HY12"/>
<reference evidence="2 3" key="1">
    <citation type="submission" date="2015-05" db="EMBL/GenBank/DDBJ databases">
        <title>Distinctive expansion of gene families associated with plant cell wall degradation and secondary metabolism in the genomes of grapevine trunk pathogens.</title>
        <authorList>
            <person name="Lawrence D.P."/>
            <person name="Travadon R."/>
            <person name="Rolshausen P.E."/>
            <person name="Baumgartner K."/>
        </authorList>
    </citation>
    <scope>NUCLEOTIDE SEQUENCE [LARGE SCALE GENOMIC DNA]</scope>
    <source>
        <strain evidence="2">DA912</strain>
    </source>
</reference>
<feature type="transmembrane region" description="Helical" evidence="1">
    <location>
        <begin position="75"/>
        <end position="97"/>
    </location>
</feature>
<keyword evidence="3" id="KW-1185">Reference proteome</keyword>
<keyword evidence="1" id="KW-0472">Membrane</keyword>
<evidence type="ECO:0000256" key="1">
    <source>
        <dbReference type="SAM" id="Phobius"/>
    </source>
</evidence>